<reference evidence="3 4" key="1">
    <citation type="journal article" date="2019" name="Int. J. Syst. Evol. Microbiol.">
        <title>The Global Catalogue of Microorganisms (GCM) 10K type strain sequencing project: providing services to taxonomists for standard genome sequencing and annotation.</title>
        <authorList>
            <consortium name="The Broad Institute Genomics Platform"/>
            <consortium name="The Broad Institute Genome Sequencing Center for Infectious Disease"/>
            <person name="Wu L."/>
            <person name="Ma J."/>
        </authorList>
    </citation>
    <scope>NUCLEOTIDE SEQUENCE [LARGE SCALE GENOMIC DNA]</scope>
    <source>
        <strain evidence="3 4">JCM 6486</strain>
    </source>
</reference>
<keyword evidence="4" id="KW-1185">Reference proteome</keyword>
<keyword evidence="2" id="KW-0732">Signal</keyword>
<dbReference type="PROSITE" id="PS51257">
    <property type="entry name" value="PROKAR_LIPOPROTEIN"/>
    <property type="match status" value="1"/>
</dbReference>
<evidence type="ECO:0000313" key="3">
    <source>
        <dbReference type="EMBL" id="GAA0863820.1"/>
    </source>
</evidence>
<evidence type="ECO:0000256" key="2">
    <source>
        <dbReference type="SAM" id="SignalP"/>
    </source>
</evidence>
<gene>
    <name evidence="3" type="ORF">GCM10008917_14890</name>
</gene>
<feature type="region of interest" description="Disordered" evidence="1">
    <location>
        <begin position="28"/>
        <end position="72"/>
    </location>
</feature>
<dbReference type="Proteomes" id="UP001400965">
    <property type="component" value="Unassembled WGS sequence"/>
</dbReference>
<feature type="signal peptide" evidence="2">
    <location>
        <begin position="1"/>
        <end position="21"/>
    </location>
</feature>
<sequence length="149" mass="17330">MRLISLIVVTSVLILMVGCNSDVNKNENLNVSNQKHSNENYVENNIKKEENDKEDLNQKLKEKSYSSESNPKELTMEESLKYVKSVLPKGIEEIESKFEKEVGVTEVIYKYGDSKFEVRYMHPYKQYGDMVDEYDLNKTVGISFKELDK</sequence>
<organism evidence="3 4">
    <name type="scientific">Paraclostridium tenue</name>
    <dbReference type="NCBI Taxonomy" id="1737"/>
    <lineage>
        <taxon>Bacteria</taxon>
        <taxon>Bacillati</taxon>
        <taxon>Bacillota</taxon>
        <taxon>Clostridia</taxon>
        <taxon>Peptostreptococcales</taxon>
        <taxon>Peptostreptococcaceae</taxon>
        <taxon>Paraclostridium</taxon>
    </lineage>
</organism>
<protein>
    <recommendedName>
        <fullName evidence="5">Lipoprotein</fullName>
    </recommendedName>
</protein>
<comment type="caution">
    <text evidence="3">The sequence shown here is derived from an EMBL/GenBank/DDBJ whole genome shotgun (WGS) entry which is preliminary data.</text>
</comment>
<feature type="compositionally biased region" description="Basic and acidic residues" evidence="1">
    <location>
        <begin position="45"/>
        <end position="72"/>
    </location>
</feature>
<accession>A0ABN1M3R7</accession>
<feature type="compositionally biased region" description="Polar residues" evidence="1">
    <location>
        <begin position="28"/>
        <end position="42"/>
    </location>
</feature>
<evidence type="ECO:0000256" key="1">
    <source>
        <dbReference type="SAM" id="MobiDB-lite"/>
    </source>
</evidence>
<name>A0ABN1M3R7_9FIRM</name>
<dbReference type="RefSeq" id="WP_346044467.1">
    <property type="nucleotide sequence ID" value="NZ_BAAACP010000007.1"/>
</dbReference>
<proteinExistence type="predicted"/>
<dbReference type="EMBL" id="BAAACP010000007">
    <property type="protein sequence ID" value="GAA0863820.1"/>
    <property type="molecule type" value="Genomic_DNA"/>
</dbReference>
<feature type="chain" id="PRO_5046376193" description="Lipoprotein" evidence="2">
    <location>
        <begin position="22"/>
        <end position="149"/>
    </location>
</feature>
<evidence type="ECO:0008006" key="5">
    <source>
        <dbReference type="Google" id="ProtNLM"/>
    </source>
</evidence>
<evidence type="ECO:0000313" key="4">
    <source>
        <dbReference type="Proteomes" id="UP001400965"/>
    </source>
</evidence>